<evidence type="ECO:0000256" key="4">
    <source>
        <dbReference type="PROSITE-ProRule" id="PRU01248"/>
    </source>
</evidence>
<dbReference type="InterPro" id="IPR050090">
    <property type="entry name" value="Tyrosine_recombinase_XerCD"/>
</dbReference>
<dbReference type="Proteomes" id="UP001500908">
    <property type="component" value="Unassembled WGS sequence"/>
</dbReference>
<comment type="caution">
    <text evidence="8">The sequence shown here is derived from an EMBL/GenBank/DDBJ whole genome shotgun (WGS) entry which is preliminary data.</text>
</comment>
<evidence type="ECO:0000259" key="7">
    <source>
        <dbReference type="PROSITE" id="PS51900"/>
    </source>
</evidence>
<evidence type="ECO:0000313" key="8">
    <source>
        <dbReference type="EMBL" id="GAA3759500.1"/>
    </source>
</evidence>
<dbReference type="PROSITE" id="PS51900">
    <property type="entry name" value="CB"/>
    <property type="match status" value="1"/>
</dbReference>
<reference evidence="9" key="1">
    <citation type="journal article" date="2019" name="Int. J. Syst. Evol. Microbiol.">
        <title>The Global Catalogue of Microorganisms (GCM) 10K type strain sequencing project: providing services to taxonomists for standard genome sequencing and annotation.</title>
        <authorList>
            <consortium name="The Broad Institute Genomics Platform"/>
            <consortium name="The Broad Institute Genome Sequencing Center for Infectious Disease"/>
            <person name="Wu L."/>
            <person name="Ma J."/>
        </authorList>
    </citation>
    <scope>NUCLEOTIDE SEQUENCE [LARGE SCALE GENOMIC DNA]</scope>
    <source>
        <strain evidence="9">JCM 17137</strain>
    </source>
</reference>
<feature type="region of interest" description="Disordered" evidence="5">
    <location>
        <begin position="1"/>
        <end position="29"/>
    </location>
</feature>
<dbReference type="PROSITE" id="PS51898">
    <property type="entry name" value="TYR_RECOMBINASE"/>
    <property type="match status" value="1"/>
</dbReference>
<dbReference type="InterPro" id="IPR004107">
    <property type="entry name" value="Integrase_SAM-like_N"/>
</dbReference>
<dbReference type="InterPro" id="IPR028259">
    <property type="entry name" value="AP2-like_int_N"/>
</dbReference>
<keyword evidence="2 4" id="KW-0238">DNA-binding</keyword>
<dbReference type="InterPro" id="IPR011010">
    <property type="entry name" value="DNA_brk_join_enz"/>
</dbReference>
<dbReference type="SUPFAM" id="SSF56349">
    <property type="entry name" value="DNA breaking-rejoining enzymes"/>
    <property type="match status" value="1"/>
</dbReference>
<protein>
    <submittedName>
        <fullName evidence="8">Site-specific integrase</fullName>
    </submittedName>
</protein>
<feature type="domain" description="Core-binding (CB)" evidence="7">
    <location>
        <begin position="89"/>
        <end position="177"/>
    </location>
</feature>
<dbReference type="Pfam" id="PF14659">
    <property type="entry name" value="Phage_int_SAM_3"/>
    <property type="match status" value="1"/>
</dbReference>
<dbReference type="CDD" id="cd01189">
    <property type="entry name" value="INT_ICEBs1_C_like"/>
    <property type="match status" value="1"/>
</dbReference>
<dbReference type="EMBL" id="BAABDD010000029">
    <property type="protein sequence ID" value="GAA3759500.1"/>
    <property type="molecule type" value="Genomic_DNA"/>
</dbReference>
<accession>A0ABP7G912</accession>
<dbReference type="InterPro" id="IPR013762">
    <property type="entry name" value="Integrase-like_cat_sf"/>
</dbReference>
<evidence type="ECO:0000313" key="9">
    <source>
        <dbReference type="Proteomes" id="UP001500908"/>
    </source>
</evidence>
<dbReference type="PANTHER" id="PTHR30349:SF91">
    <property type="entry name" value="INTA PROTEIN"/>
    <property type="match status" value="1"/>
</dbReference>
<dbReference type="Pfam" id="PF14657">
    <property type="entry name" value="Arm-DNA-bind_4"/>
    <property type="match status" value="1"/>
</dbReference>
<evidence type="ECO:0000256" key="5">
    <source>
        <dbReference type="SAM" id="MobiDB-lite"/>
    </source>
</evidence>
<keyword evidence="3" id="KW-0233">DNA recombination</keyword>
<evidence type="ECO:0000256" key="3">
    <source>
        <dbReference type="ARBA" id="ARBA00023172"/>
    </source>
</evidence>
<keyword evidence="9" id="KW-1185">Reference proteome</keyword>
<dbReference type="PANTHER" id="PTHR30349">
    <property type="entry name" value="PHAGE INTEGRASE-RELATED"/>
    <property type="match status" value="1"/>
</dbReference>
<gene>
    <name evidence="8" type="ORF">GCM10022402_41810</name>
</gene>
<dbReference type="InterPro" id="IPR010998">
    <property type="entry name" value="Integrase_recombinase_N"/>
</dbReference>
<sequence length="420" mass="46718">MPKTAIATPDPDDSGDDGATNRKASPKLRDGVMKRGKTWSYVIRVSDPETGVSKPKWVGGFATEDEAKAARDEARVKARRGEYIDRNRVTVGEYLAEWIETHSVEIKPKTLHMYRYLIEHYIVPRLGEMRLQAVRPATLTKFYRELSATGGRKGKGLSPRTVEYVHAVLRRAFRDAVEVEEILASNPVERAKRPRKNPTEPGAVWTPAQLRVFLTEVASRHRLHAFFHVAAYTGARRGELLHLRWSDVDLDAAEVRIAGSASFIEGERIEGTTKSGRSRVVSIDADTVAVLKAHRERQAEDRETLGDAWRGGGDHVFTTGWGEPVHPDTVSSLMSTMVNRYNNPPRGEAKPAEPLPRVRLHDLRHIHATTLLLSGVPVHVVAARLGHGDPAITLRVYAHVIDEQMASAADTFAQALRDAL</sequence>
<evidence type="ECO:0000256" key="2">
    <source>
        <dbReference type="ARBA" id="ARBA00023125"/>
    </source>
</evidence>
<organism evidence="8 9">
    <name type="scientific">Salinactinospora qingdaonensis</name>
    <dbReference type="NCBI Taxonomy" id="702744"/>
    <lineage>
        <taxon>Bacteria</taxon>
        <taxon>Bacillati</taxon>
        <taxon>Actinomycetota</taxon>
        <taxon>Actinomycetes</taxon>
        <taxon>Streptosporangiales</taxon>
        <taxon>Nocardiopsidaceae</taxon>
        <taxon>Salinactinospora</taxon>
    </lineage>
</organism>
<name>A0ABP7G912_9ACTN</name>
<keyword evidence="1" id="KW-0229">DNA integration</keyword>
<dbReference type="Gene3D" id="1.10.443.10">
    <property type="entry name" value="Intergrase catalytic core"/>
    <property type="match status" value="1"/>
</dbReference>
<dbReference type="InterPro" id="IPR002104">
    <property type="entry name" value="Integrase_catalytic"/>
</dbReference>
<dbReference type="Gene3D" id="1.10.150.130">
    <property type="match status" value="1"/>
</dbReference>
<evidence type="ECO:0000256" key="1">
    <source>
        <dbReference type="ARBA" id="ARBA00022908"/>
    </source>
</evidence>
<feature type="domain" description="Tyr recombinase" evidence="6">
    <location>
        <begin position="200"/>
        <end position="410"/>
    </location>
</feature>
<dbReference type="Pfam" id="PF00589">
    <property type="entry name" value="Phage_integrase"/>
    <property type="match status" value="1"/>
</dbReference>
<dbReference type="RefSeq" id="WP_344975209.1">
    <property type="nucleotide sequence ID" value="NZ_BAABDD010000029.1"/>
</dbReference>
<dbReference type="InterPro" id="IPR044068">
    <property type="entry name" value="CB"/>
</dbReference>
<evidence type="ECO:0000259" key="6">
    <source>
        <dbReference type="PROSITE" id="PS51898"/>
    </source>
</evidence>
<proteinExistence type="predicted"/>